<comment type="caution">
    <text evidence="3">The sequence shown here is derived from an EMBL/GenBank/DDBJ whole genome shotgun (WGS) entry which is preliminary data.</text>
</comment>
<dbReference type="AlphaFoldDB" id="A0A822N971"/>
<evidence type="ECO:0000259" key="2">
    <source>
        <dbReference type="PROSITE" id="PS51832"/>
    </source>
</evidence>
<dbReference type="Pfam" id="PF13487">
    <property type="entry name" value="HD_5"/>
    <property type="match status" value="1"/>
</dbReference>
<feature type="transmembrane region" description="Helical" evidence="1">
    <location>
        <begin position="149"/>
        <end position="171"/>
    </location>
</feature>
<evidence type="ECO:0000313" key="4">
    <source>
        <dbReference type="Proteomes" id="UP000049495"/>
    </source>
</evidence>
<dbReference type="InterPro" id="IPR003607">
    <property type="entry name" value="HD/PDEase_dom"/>
</dbReference>
<dbReference type="PANTHER" id="PTHR45228">
    <property type="entry name" value="CYCLIC DI-GMP PHOSPHODIESTERASE TM_0186-RELATED"/>
    <property type="match status" value="1"/>
</dbReference>
<sequence length="441" mass="50096">MKAIIKSKYVFFTILSLLGSFMSYSYISSHTIKKTSVERYVSTKDRVDAYKIADEISESISRTLHEFDINEIDEKLSGFLQKNRDIELIELYLPSGFRLIEKYRGVKNKLYRIDLSAYSNVYVDGREIGKITVFMNKKKEDIGELENCMVLGLLVFTAFSLASVLVFKLIFGKFVNELYIEMGTLIAICFSIIIIVKEIRKRMDMRDIDISAYLTSSDMNVMILIIAGLVTAGIFTILDASIKEKAKKRNVAIIERLNYAVKFKDNDTANHVERIGRYSTVIARTIGMSKEWCEDLQKASVMHDIGKVGIPDSILKKRDKLTDQEWDVMRKHPEIGAEIIGESKCSVLIMARNVAIAHHEKWDGTGYPYGISKEEIPLSARIVAVADVFDALISDRPYKKAWPIDNAISFINDQSGRHFDPTVVEAFLKSVDLMIGLDERG</sequence>
<feature type="transmembrane region" description="Helical" evidence="1">
    <location>
        <begin position="219"/>
        <end position="238"/>
    </location>
</feature>
<dbReference type="InterPro" id="IPR052020">
    <property type="entry name" value="Cyclic_di-GMP/3'3'-cGAMP_PDE"/>
</dbReference>
<keyword evidence="1" id="KW-1133">Transmembrane helix</keyword>
<feature type="domain" description="HD-GYP" evidence="2">
    <location>
        <begin position="246"/>
        <end position="441"/>
    </location>
</feature>
<dbReference type="CDD" id="cd00077">
    <property type="entry name" value="HDc"/>
    <property type="match status" value="1"/>
</dbReference>
<dbReference type="PANTHER" id="PTHR45228:SF1">
    <property type="entry name" value="CYCLIC DI-GMP PHOSPHODIESTERASE TM_0186"/>
    <property type="match status" value="1"/>
</dbReference>
<dbReference type="InterPro" id="IPR037522">
    <property type="entry name" value="HD_GYP_dom"/>
</dbReference>
<dbReference type="SMART" id="SM00471">
    <property type="entry name" value="HDc"/>
    <property type="match status" value="1"/>
</dbReference>
<proteinExistence type="predicted"/>
<dbReference type="Proteomes" id="UP000049495">
    <property type="component" value="Unassembled WGS sequence"/>
</dbReference>
<dbReference type="PROSITE" id="PS51832">
    <property type="entry name" value="HD_GYP"/>
    <property type="match status" value="1"/>
</dbReference>
<evidence type="ECO:0000256" key="1">
    <source>
        <dbReference type="SAM" id="Phobius"/>
    </source>
</evidence>
<gene>
    <name evidence="3" type="ORF">VCR5J5_890016</name>
</gene>
<dbReference type="SUPFAM" id="SSF109604">
    <property type="entry name" value="HD-domain/PDEase-like"/>
    <property type="match status" value="1"/>
</dbReference>
<accession>A0A822N971</accession>
<organism evidence="3 4">
    <name type="scientific">Vibrio crassostreae</name>
    <dbReference type="NCBI Taxonomy" id="246167"/>
    <lineage>
        <taxon>Bacteria</taxon>
        <taxon>Pseudomonadati</taxon>
        <taxon>Pseudomonadota</taxon>
        <taxon>Gammaproteobacteria</taxon>
        <taxon>Vibrionales</taxon>
        <taxon>Vibrionaceae</taxon>
        <taxon>Vibrio</taxon>
    </lineage>
</organism>
<feature type="transmembrane region" description="Helical" evidence="1">
    <location>
        <begin position="178"/>
        <end position="199"/>
    </location>
</feature>
<keyword evidence="1" id="KW-0812">Transmembrane</keyword>
<dbReference type="Gene3D" id="1.10.3210.10">
    <property type="entry name" value="Hypothetical protein af1432"/>
    <property type="match status" value="1"/>
</dbReference>
<evidence type="ECO:0000313" key="3">
    <source>
        <dbReference type="EMBL" id="CDT71132.1"/>
    </source>
</evidence>
<name>A0A822N971_9VIBR</name>
<keyword evidence="1" id="KW-0472">Membrane</keyword>
<dbReference type="GO" id="GO:0008081">
    <property type="term" value="F:phosphoric diester hydrolase activity"/>
    <property type="evidence" value="ECO:0007669"/>
    <property type="project" value="UniProtKB-ARBA"/>
</dbReference>
<protein>
    <recommendedName>
        <fullName evidence="2">HD-GYP domain-containing protein</fullName>
    </recommendedName>
</protein>
<reference evidence="4" key="1">
    <citation type="submission" date="2014-06" db="EMBL/GenBank/DDBJ databases">
        <authorList>
            <person name="Le Roux Frederique"/>
        </authorList>
    </citation>
    <scope>NUCLEOTIDE SEQUENCE [LARGE SCALE GENOMIC DNA]</scope>
    <source>
        <strain evidence="4">J5-5</strain>
    </source>
</reference>
<dbReference type="EMBL" id="CCJV01000154">
    <property type="protein sequence ID" value="CDT71132.1"/>
    <property type="molecule type" value="Genomic_DNA"/>
</dbReference>